<accession>A0A2B7XI73</accession>
<dbReference type="OrthoDB" id="5986190at2759"/>
<sequence length="817" mass="92646">MQQQSDDFLETYRVKLEGWEQNVACQPHSKRAECTCKRYFVPMDRVEKWLEEQQSQGDANNLDGLLRQLEDKMKTQGVSRQFASSKTILEDDNRCVTVFAVLLELGRGELIYLFQSMNVVDKILDWPPALSTIELAEELKRRGITDGPTLLDDFDEAKWAYCSPPLRLDMERNMLSPIVLPFCRCEPVNDKGGTASVFQVAVQEELILDPKLADALSKSLYDDRDFGKVCYQMAVKSFTEDTKDIYEWEKTAFAGLQNDGNVPIVRYLGSFYRNDGSGERDSATYNLLLEFGQVDLDEFWADIANIPPVRTEEIINSWDSLFNIAKAIDRVHKVNNKGKVYDGWHADVKPDNILLVHDKFKLADFGFARLVERAKDKEAPEQYIEGGTQTYGAPELARMKNGTRTPVQQTIDTWSLGCVFSVAATWNVLGFRGVQQYERLRKLASRSEAGTVTDKFHNNVQVLPEVLHWHDHLRNHIRAADTLTRKVLDFIEINRLKSGALCDELGRLLEEAWDSRKRLVEKGTLRPIHGSVKQALQEAEASSYALIYPQPSSAVQKRILLRSELGQSPLPAHVSKRLSKSAGLSVRIGRAPYQEKLLQTELRDNTAVLNGELTESPVNYKSPVTFPMETLLQSTKTIPNRSENGDTARPDSRHTSKRHSGSERGLSSASSNFTAPITPNTPTSTSARTINPSSDEIEEPKHVFDLPWNVCKVRKDLEDEQPVTFTRYFKGEKKDKYLENQMINGRDLVLVIDNGTTVRKYWNIVMFVAETLAMKIAGLDDDGYDLVFTMGHKYNRDRLKGKAGLKDVRKLLSDAYP</sequence>
<dbReference type="Gene3D" id="1.10.510.10">
    <property type="entry name" value="Transferase(Phosphotransferase) domain 1"/>
    <property type="match status" value="1"/>
</dbReference>
<evidence type="ECO:0000313" key="4">
    <source>
        <dbReference type="Proteomes" id="UP000224634"/>
    </source>
</evidence>
<evidence type="ECO:0000256" key="1">
    <source>
        <dbReference type="SAM" id="MobiDB-lite"/>
    </source>
</evidence>
<comment type="caution">
    <text evidence="3">The sequence shown here is derived from an EMBL/GenBank/DDBJ whole genome shotgun (WGS) entry which is preliminary data.</text>
</comment>
<feature type="compositionally biased region" description="Polar residues" evidence="1">
    <location>
        <begin position="672"/>
        <end position="694"/>
    </location>
</feature>
<keyword evidence="3" id="KW-0418">Kinase</keyword>
<dbReference type="SMART" id="SM00220">
    <property type="entry name" value="S_TKc"/>
    <property type="match status" value="1"/>
</dbReference>
<name>A0A2B7XI73_POLH7</name>
<dbReference type="PANTHER" id="PTHR24359">
    <property type="entry name" value="SERINE/THREONINE-PROTEIN KINASE SBK1"/>
    <property type="match status" value="1"/>
</dbReference>
<proteinExistence type="predicted"/>
<feature type="region of interest" description="Disordered" evidence="1">
    <location>
        <begin position="634"/>
        <end position="698"/>
    </location>
</feature>
<dbReference type="AlphaFoldDB" id="A0A2B7XI73"/>
<dbReference type="Proteomes" id="UP000224634">
    <property type="component" value="Unassembled WGS sequence"/>
</dbReference>
<dbReference type="SUPFAM" id="SSF56112">
    <property type="entry name" value="Protein kinase-like (PK-like)"/>
    <property type="match status" value="1"/>
</dbReference>
<dbReference type="EMBL" id="PDNA01000132">
    <property type="protein sequence ID" value="PGH11424.1"/>
    <property type="molecule type" value="Genomic_DNA"/>
</dbReference>
<organism evidence="3 4">
    <name type="scientific">Polytolypa hystricis (strain UAMH7299)</name>
    <dbReference type="NCBI Taxonomy" id="1447883"/>
    <lineage>
        <taxon>Eukaryota</taxon>
        <taxon>Fungi</taxon>
        <taxon>Dikarya</taxon>
        <taxon>Ascomycota</taxon>
        <taxon>Pezizomycotina</taxon>
        <taxon>Eurotiomycetes</taxon>
        <taxon>Eurotiomycetidae</taxon>
        <taxon>Onygenales</taxon>
        <taxon>Onygenales incertae sedis</taxon>
        <taxon>Polytolypa</taxon>
    </lineage>
</organism>
<evidence type="ECO:0000313" key="3">
    <source>
        <dbReference type="EMBL" id="PGH11424.1"/>
    </source>
</evidence>
<evidence type="ECO:0000259" key="2">
    <source>
        <dbReference type="PROSITE" id="PS50011"/>
    </source>
</evidence>
<feature type="compositionally biased region" description="Basic and acidic residues" evidence="1">
    <location>
        <begin position="643"/>
        <end position="654"/>
    </location>
</feature>
<dbReference type="PROSITE" id="PS50011">
    <property type="entry name" value="PROTEIN_KINASE_DOM"/>
    <property type="match status" value="1"/>
</dbReference>
<reference evidence="3 4" key="1">
    <citation type="submission" date="2017-10" db="EMBL/GenBank/DDBJ databases">
        <title>Comparative genomics in systemic dimorphic fungi from Ajellomycetaceae.</title>
        <authorList>
            <person name="Munoz J.F."/>
            <person name="Mcewen J.G."/>
            <person name="Clay O.K."/>
            <person name="Cuomo C.A."/>
        </authorList>
    </citation>
    <scope>NUCLEOTIDE SEQUENCE [LARGE SCALE GENOMIC DNA]</scope>
    <source>
        <strain evidence="3 4">UAMH7299</strain>
    </source>
</reference>
<protein>
    <submittedName>
        <fullName evidence="3">Serine/threonine protein kinase</fullName>
    </submittedName>
</protein>
<feature type="domain" description="Protein kinase" evidence="2">
    <location>
        <begin position="183"/>
        <end position="532"/>
    </location>
</feature>
<keyword evidence="4" id="KW-1185">Reference proteome</keyword>
<dbReference type="Pfam" id="PF00069">
    <property type="entry name" value="Pkinase"/>
    <property type="match status" value="1"/>
</dbReference>
<dbReference type="InterPro" id="IPR011009">
    <property type="entry name" value="Kinase-like_dom_sf"/>
</dbReference>
<gene>
    <name evidence="3" type="ORF">AJ80_07102</name>
</gene>
<dbReference type="PANTHER" id="PTHR24359:SF1">
    <property type="entry name" value="INHIBITOR OF NUCLEAR FACTOR KAPPA-B KINASE EPSILON SUBUNIT HOMOLOG 1-RELATED"/>
    <property type="match status" value="1"/>
</dbReference>
<dbReference type="GO" id="GO:0005524">
    <property type="term" value="F:ATP binding"/>
    <property type="evidence" value="ECO:0007669"/>
    <property type="project" value="InterPro"/>
</dbReference>
<keyword evidence="3" id="KW-0723">Serine/threonine-protein kinase</keyword>
<keyword evidence="3" id="KW-0808">Transferase</keyword>
<dbReference type="InterPro" id="IPR000719">
    <property type="entry name" value="Prot_kinase_dom"/>
</dbReference>
<dbReference type="GO" id="GO:0004674">
    <property type="term" value="F:protein serine/threonine kinase activity"/>
    <property type="evidence" value="ECO:0007669"/>
    <property type="project" value="UniProtKB-KW"/>
</dbReference>